<dbReference type="GeneID" id="94173088"/>
<name>A0A836GV76_LEIEN</name>
<dbReference type="RefSeq" id="XP_067693577.1">
    <property type="nucleotide sequence ID" value="XM_067837578.1"/>
</dbReference>
<accession>A0A836GV76</accession>
<feature type="compositionally biased region" description="Low complexity" evidence="1">
    <location>
        <begin position="22"/>
        <end position="33"/>
    </location>
</feature>
<reference evidence="2 3" key="1">
    <citation type="submission" date="2021-02" db="EMBL/GenBank/DDBJ databases">
        <title>Leishmania (Mundinia) enrietti genome sequencing and assembly.</title>
        <authorList>
            <person name="Almutairi H."/>
            <person name="Gatherer D."/>
        </authorList>
    </citation>
    <scope>NUCLEOTIDE SEQUENCE [LARGE SCALE GENOMIC DNA]</scope>
    <source>
        <strain evidence="2">CUR178</strain>
    </source>
</reference>
<evidence type="ECO:0000313" key="3">
    <source>
        <dbReference type="Proteomes" id="UP000674179"/>
    </source>
</evidence>
<dbReference type="KEGG" id="lenr:94173088"/>
<sequence length="88" mass="9457">MPPLSAPAGEKSPKKAEETSEETNAAAAALKKSVTPSTLPSVAARAETKMTRERTPKLILLKRLPRPIGGQIKWQGMCGRRSCEVCVL</sequence>
<proteinExistence type="predicted"/>
<dbReference type="Proteomes" id="UP000674179">
    <property type="component" value="Chromosome 20"/>
</dbReference>
<keyword evidence="3" id="KW-1185">Reference proteome</keyword>
<dbReference type="EMBL" id="JAFHKP010000020">
    <property type="protein sequence ID" value="KAG5480764.1"/>
    <property type="molecule type" value="Genomic_DNA"/>
</dbReference>
<dbReference type="AlphaFoldDB" id="A0A836GV76"/>
<gene>
    <name evidence="2" type="ORF">CUR178_05899</name>
</gene>
<protein>
    <submittedName>
        <fullName evidence="2">Uncharacterized protein</fullName>
    </submittedName>
</protein>
<comment type="caution">
    <text evidence="2">The sequence shown here is derived from an EMBL/GenBank/DDBJ whole genome shotgun (WGS) entry which is preliminary data.</text>
</comment>
<evidence type="ECO:0000313" key="2">
    <source>
        <dbReference type="EMBL" id="KAG5480764.1"/>
    </source>
</evidence>
<feature type="region of interest" description="Disordered" evidence="1">
    <location>
        <begin position="1"/>
        <end position="50"/>
    </location>
</feature>
<organism evidence="2 3">
    <name type="scientific">Leishmania enriettii</name>
    <dbReference type="NCBI Taxonomy" id="5663"/>
    <lineage>
        <taxon>Eukaryota</taxon>
        <taxon>Discoba</taxon>
        <taxon>Euglenozoa</taxon>
        <taxon>Kinetoplastea</taxon>
        <taxon>Metakinetoplastina</taxon>
        <taxon>Trypanosomatida</taxon>
        <taxon>Trypanosomatidae</taxon>
        <taxon>Leishmaniinae</taxon>
        <taxon>Leishmania</taxon>
    </lineage>
</organism>
<evidence type="ECO:0000256" key="1">
    <source>
        <dbReference type="SAM" id="MobiDB-lite"/>
    </source>
</evidence>